<evidence type="ECO:0000256" key="1">
    <source>
        <dbReference type="ARBA" id="ARBA00022737"/>
    </source>
</evidence>
<gene>
    <name evidence="6" type="ORF">NEMBOFW57_009020</name>
</gene>
<name>A0AAD4ESF9_9PEZI</name>
<feature type="region of interest" description="Disordered" evidence="4">
    <location>
        <begin position="1387"/>
        <end position="1415"/>
    </location>
</feature>
<feature type="compositionally biased region" description="Basic and acidic residues" evidence="4">
    <location>
        <begin position="1391"/>
        <end position="1401"/>
    </location>
</feature>
<evidence type="ECO:0000256" key="4">
    <source>
        <dbReference type="SAM" id="MobiDB-lite"/>
    </source>
</evidence>
<feature type="region of interest" description="Disordered" evidence="4">
    <location>
        <begin position="239"/>
        <end position="304"/>
    </location>
</feature>
<dbReference type="InterPro" id="IPR013087">
    <property type="entry name" value="Znf_C2H2_type"/>
</dbReference>
<evidence type="ECO:0000256" key="3">
    <source>
        <dbReference type="PROSITE-ProRule" id="PRU00023"/>
    </source>
</evidence>
<dbReference type="Gene3D" id="1.25.40.20">
    <property type="entry name" value="Ankyrin repeat-containing domain"/>
    <property type="match status" value="2"/>
</dbReference>
<dbReference type="EMBL" id="JAHCVI010000004">
    <property type="protein sequence ID" value="KAG7286709.1"/>
    <property type="molecule type" value="Genomic_DNA"/>
</dbReference>
<dbReference type="PROSITE" id="PS00028">
    <property type="entry name" value="ZINC_FINGER_C2H2_1"/>
    <property type="match status" value="1"/>
</dbReference>
<dbReference type="PANTHER" id="PTHR24198">
    <property type="entry name" value="ANKYRIN REPEAT AND PROTEIN KINASE DOMAIN-CONTAINING PROTEIN"/>
    <property type="match status" value="1"/>
</dbReference>
<feature type="repeat" description="ANK" evidence="3">
    <location>
        <begin position="1120"/>
        <end position="1152"/>
    </location>
</feature>
<feature type="domain" description="C2H2-type" evidence="5">
    <location>
        <begin position="1441"/>
        <end position="1463"/>
    </location>
</feature>
<dbReference type="PANTHER" id="PTHR24198:SF165">
    <property type="entry name" value="ANKYRIN REPEAT-CONTAINING PROTEIN-RELATED"/>
    <property type="match status" value="1"/>
</dbReference>
<keyword evidence="2 3" id="KW-0040">ANK repeat</keyword>
<dbReference type="InterPro" id="IPR036770">
    <property type="entry name" value="Ankyrin_rpt-contain_sf"/>
</dbReference>
<dbReference type="PROSITE" id="PS50088">
    <property type="entry name" value="ANK_REPEAT"/>
    <property type="match status" value="5"/>
</dbReference>
<evidence type="ECO:0000313" key="7">
    <source>
        <dbReference type="Proteomes" id="UP001197093"/>
    </source>
</evidence>
<sequence length="1545" mass="170299">MSHADHDAVESLSIEMFESGAEQGSGFHVFNMGQTQYHRAEILQRTGAINITCTLEKVVHGIMSADSDRYATLVVMQWLFQPKGGSRRISEAMIELLFSGGPRGDDVEVENISFLDTYSLLPRTQEESITKRGEITAGVYQFASLSATGTWEKTVTKTTSHAMTLTGSKHVVNNRPPNRIATWRLTENPSQHSGIPASLRVAVLVSREDREPFSCNVSVTCKTDWATAAQSLFRKIPKDDPIIFQPDPRDEGIRPNKKRPAGAVLSPLPVLRREPGTKTESQAVPDANISSGNADDDQDGENQDAASIKTTTTDFFLDHIVTTPTANSSRQHRLGLDINEPWGWDGSSYNDYETAWTDAQGVWWVKDKLFKRLSTRQVDYSYEIDAASMLYEPGGIMQHARRLVTEYAAVRQKLEEVMAQGSMHGDLEDELHRLVLLPGSGPHLVDGILHKIKELSRQVIKVNRRFLATKLLDRAAILNVFAQTSLKSQNQDPVDELTTEVAAPNGNALLDIASVSRLFYLDHDSSRTQEGSGPSLVHIPRKSVIYFEFARHDSRYNTISSLLLYLINALVCHCWERMEIKMIEQGYSDCEYRLVLSTPAREDLTVPSFPDEARINLDDSPALSGVRAIHTEGLKSHLNALIAMRPVLAEALVVRELSDGEEPSFEDMDVGRTMREIEEALGGILTSEMDGDVKFSHPSFYHAPEVGFEERGADATAKAHSTIAETCLRYFHLGCAQETLAAFSRENMSPEGIPSSNPLDSAIISCPRTSMGAYAVRFWHQHYSASGRFKPKELVEHLFASKEARAAWEVSFWLLSNPFTRLQRSYVSTLPVFAMLGLEDLVQEKAQIERHRPTFNKDCWLAITEAARAGRRAMVQRLLELTVAVDEEELQAGLYWAAGRGDAALVNILLDKIPEPKTFHWPDNMIHQATAAGLTDLLVTMLRSGCNINEICECYWGAPPVGIAAFRQRVSTMEVLVHWEDKPDLDMSIGGGAMGNYPLFAAAEAGSPLIVGLLLKAGADFELRNGSNEGPVHRAAQRGNHRVIEVLIKAGADFKSCTGGVWYARRPLINAADSGSEDIPGDPVDEHGRGRLHAIQETTPVSIVQGLVEANAPIDIQDEEGHTPLSVAVSKDNELVARYLVKQGARVNRFSPLFGSILHLAVSRGNLDMARFLVDSGADLDTVDPAYGESLLYTALGIEDHTKLKAMVRYLVDDARAPINRPGGAQFSYPIIRAAHLAIHYPSTGTDILKFLIRRNAQLEVSDSQGRRAVHIACASSGSDTFKALVGAGANVDVKDALGRMPIHFAASQPYGACFEYLLDTFKETDINAADSDKWTPLMWAARSGAISTLSTLVERNADVWTRGYGSDGSVAWSALKLLNFSGRGSGQDLPRLEPEERTRVGPDGQTEEWDDDFHKTRIGDPKGVICNSCCVIIRGIQWECGMCNDGFSLCFKCYGHRTTVHHPEHEFNSLGRLYAQPMTTSELPRDKNGGDAGGNVRFPGESFADLEPEHFRGGGDETSQSHGGSDDETLWFDIDGGPNGSEED</sequence>
<feature type="compositionally biased region" description="Polar residues" evidence="4">
    <location>
        <begin position="278"/>
        <end position="293"/>
    </location>
</feature>
<dbReference type="CDD" id="cd02249">
    <property type="entry name" value="ZZ"/>
    <property type="match status" value="1"/>
</dbReference>
<feature type="region of interest" description="Disordered" evidence="4">
    <location>
        <begin position="1481"/>
        <end position="1545"/>
    </location>
</feature>
<dbReference type="Pfam" id="PF12796">
    <property type="entry name" value="Ank_2"/>
    <property type="match status" value="3"/>
</dbReference>
<feature type="repeat" description="ANK" evidence="3">
    <location>
        <begin position="1027"/>
        <end position="1059"/>
    </location>
</feature>
<feature type="compositionally biased region" description="Basic and acidic residues" evidence="4">
    <location>
        <begin position="239"/>
        <end position="254"/>
    </location>
</feature>
<accession>A0AAD4ESF9</accession>
<evidence type="ECO:0000256" key="2">
    <source>
        <dbReference type="ARBA" id="ARBA00023043"/>
    </source>
</evidence>
<comment type="caution">
    <text evidence="6">The sequence shown here is derived from an EMBL/GenBank/DDBJ whole genome shotgun (WGS) entry which is preliminary data.</text>
</comment>
<organism evidence="6 7">
    <name type="scientific">Staphylotrichum longicolle</name>
    <dbReference type="NCBI Taxonomy" id="669026"/>
    <lineage>
        <taxon>Eukaryota</taxon>
        <taxon>Fungi</taxon>
        <taxon>Dikarya</taxon>
        <taxon>Ascomycota</taxon>
        <taxon>Pezizomycotina</taxon>
        <taxon>Sordariomycetes</taxon>
        <taxon>Sordariomycetidae</taxon>
        <taxon>Sordariales</taxon>
        <taxon>Chaetomiaceae</taxon>
        <taxon>Staphylotrichum</taxon>
    </lineage>
</organism>
<dbReference type="SUPFAM" id="SSF57850">
    <property type="entry name" value="RING/U-box"/>
    <property type="match status" value="1"/>
</dbReference>
<dbReference type="SUPFAM" id="SSF48403">
    <property type="entry name" value="Ankyrin repeat"/>
    <property type="match status" value="2"/>
</dbReference>
<proteinExistence type="predicted"/>
<feature type="repeat" description="ANK" evidence="3">
    <location>
        <begin position="994"/>
        <end position="1026"/>
    </location>
</feature>
<feature type="repeat" description="ANK" evidence="3">
    <location>
        <begin position="1156"/>
        <end position="1185"/>
    </location>
</feature>
<keyword evidence="7" id="KW-1185">Reference proteome</keyword>
<dbReference type="SMART" id="SM00248">
    <property type="entry name" value="ANK"/>
    <property type="match status" value="11"/>
</dbReference>
<dbReference type="Proteomes" id="UP001197093">
    <property type="component" value="Unassembled WGS sequence"/>
</dbReference>
<dbReference type="InterPro" id="IPR002110">
    <property type="entry name" value="Ankyrin_rpt"/>
</dbReference>
<reference evidence="6" key="1">
    <citation type="submission" date="2023-02" db="EMBL/GenBank/DDBJ databases">
        <authorList>
            <person name="Palmer J.M."/>
        </authorList>
    </citation>
    <scope>NUCLEOTIDE SEQUENCE</scope>
    <source>
        <strain evidence="6">FW57</strain>
    </source>
</reference>
<evidence type="ECO:0000313" key="6">
    <source>
        <dbReference type="EMBL" id="KAG7286709.1"/>
    </source>
</evidence>
<evidence type="ECO:0000259" key="5">
    <source>
        <dbReference type="PROSITE" id="PS00028"/>
    </source>
</evidence>
<keyword evidence="1" id="KW-0677">Repeat</keyword>
<protein>
    <recommendedName>
        <fullName evidence="5">C2H2-type domain-containing protein</fullName>
    </recommendedName>
</protein>
<dbReference type="PROSITE" id="PS50297">
    <property type="entry name" value="ANK_REP_REGION"/>
    <property type="match status" value="5"/>
</dbReference>
<feature type="repeat" description="ANK" evidence="3">
    <location>
        <begin position="1265"/>
        <end position="1297"/>
    </location>
</feature>